<gene>
    <name evidence="1" type="ORF">K1T71_005574</name>
</gene>
<dbReference type="EMBL" id="CM034395">
    <property type="protein sequence ID" value="KAJ0178799.1"/>
    <property type="molecule type" value="Genomic_DNA"/>
</dbReference>
<name>A0ACC1D4E7_9NEOP</name>
<reference evidence="1 2" key="1">
    <citation type="journal article" date="2021" name="Front. Genet.">
        <title>Chromosome-Level Genome Assembly Reveals Significant Gene Expansion in the Toll and IMD Signaling Pathways of Dendrolimus kikuchii.</title>
        <authorList>
            <person name="Zhou J."/>
            <person name="Wu P."/>
            <person name="Xiong Z."/>
            <person name="Liu N."/>
            <person name="Zhao N."/>
            <person name="Ji M."/>
            <person name="Qiu Y."/>
            <person name="Yang B."/>
        </authorList>
    </citation>
    <scope>NUCLEOTIDE SEQUENCE [LARGE SCALE GENOMIC DNA]</scope>
    <source>
        <strain evidence="1">Ann1</strain>
    </source>
</reference>
<evidence type="ECO:0000313" key="2">
    <source>
        <dbReference type="Proteomes" id="UP000824533"/>
    </source>
</evidence>
<keyword evidence="2" id="KW-1185">Reference proteome</keyword>
<organism evidence="1 2">
    <name type="scientific">Dendrolimus kikuchii</name>
    <dbReference type="NCBI Taxonomy" id="765133"/>
    <lineage>
        <taxon>Eukaryota</taxon>
        <taxon>Metazoa</taxon>
        <taxon>Ecdysozoa</taxon>
        <taxon>Arthropoda</taxon>
        <taxon>Hexapoda</taxon>
        <taxon>Insecta</taxon>
        <taxon>Pterygota</taxon>
        <taxon>Neoptera</taxon>
        <taxon>Endopterygota</taxon>
        <taxon>Lepidoptera</taxon>
        <taxon>Glossata</taxon>
        <taxon>Ditrysia</taxon>
        <taxon>Bombycoidea</taxon>
        <taxon>Lasiocampidae</taxon>
        <taxon>Dendrolimus</taxon>
    </lineage>
</organism>
<comment type="caution">
    <text evidence="1">The sequence shown here is derived from an EMBL/GenBank/DDBJ whole genome shotgun (WGS) entry which is preliminary data.</text>
</comment>
<sequence length="177" mass="19899">MKNKAAIIFTLAFSIISIVADVFDNNQNNQCTTRSSCSSCIAKSACVWCVTKSKCTQNTCENGNIIYPRHIVAIMSGEYFCPRLVEEQNLIIKSGKKEFQIKITQIHIYMAFTSWKCKVNVNGTDIMVPAILLGDKVHCESVFLTNNSDEEYIPGSISLMWDHNKSLDGLQKFKISK</sequence>
<evidence type="ECO:0000313" key="1">
    <source>
        <dbReference type="EMBL" id="KAJ0178799.1"/>
    </source>
</evidence>
<dbReference type="Proteomes" id="UP000824533">
    <property type="component" value="Linkage Group LG09"/>
</dbReference>
<proteinExistence type="predicted"/>
<protein>
    <submittedName>
        <fullName evidence="1">Uncharacterized protein</fullName>
    </submittedName>
</protein>
<accession>A0ACC1D4E7</accession>